<dbReference type="PROSITE" id="PS00188">
    <property type="entry name" value="BIOTIN"/>
    <property type="match status" value="1"/>
</dbReference>
<evidence type="ECO:0000259" key="2">
    <source>
        <dbReference type="PROSITE" id="PS50968"/>
    </source>
</evidence>
<dbReference type="PANTHER" id="PTHR45266">
    <property type="entry name" value="OXALOACETATE DECARBOXYLASE ALPHA CHAIN"/>
    <property type="match status" value="1"/>
</dbReference>
<gene>
    <name evidence="3" type="ORF">METZ01_LOCUS61142</name>
</gene>
<evidence type="ECO:0000256" key="1">
    <source>
        <dbReference type="ARBA" id="ARBA00023267"/>
    </source>
</evidence>
<dbReference type="EMBL" id="UINC01003669">
    <property type="protein sequence ID" value="SVA08288.1"/>
    <property type="molecule type" value="Genomic_DNA"/>
</dbReference>
<dbReference type="InterPro" id="IPR050709">
    <property type="entry name" value="Biotin_Carboxyl_Carrier/Decarb"/>
</dbReference>
<protein>
    <recommendedName>
        <fullName evidence="2">Lipoyl-binding domain-containing protein</fullName>
    </recommendedName>
</protein>
<dbReference type="InterPro" id="IPR001882">
    <property type="entry name" value="Biotin_BS"/>
</dbReference>
<proteinExistence type="predicted"/>
<dbReference type="CDD" id="cd06850">
    <property type="entry name" value="biotinyl_domain"/>
    <property type="match status" value="1"/>
</dbReference>
<dbReference type="PANTHER" id="PTHR45266:SF3">
    <property type="entry name" value="OXALOACETATE DECARBOXYLASE ALPHA CHAIN"/>
    <property type="match status" value="1"/>
</dbReference>
<accession>A0A381SY74</accession>
<feature type="domain" description="Lipoyl-binding" evidence="2">
    <location>
        <begin position="79"/>
        <end position="156"/>
    </location>
</feature>
<dbReference type="Pfam" id="PF00364">
    <property type="entry name" value="Biotin_lipoyl"/>
    <property type="match status" value="1"/>
</dbReference>
<dbReference type="InterPro" id="IPR011053">
    <property type="entry name" value="Single_hybrid_motif"/>
</dbReference>
<dbReference type="FunFam" id="2.40.50.100:FF:000003">
    <property type="entry name" value="Acetyl-CoA carboxylase biotin carboxyl carrier protein"/>
    <property type="match status" value="1"/>
</dbReference>
<evidence type="ECO:0000313" key="3">
    <source>
        <dbReference type="EMBL" id="SVA08288.1"/>
    </source>
</evidence>
<dbReference type="PROSITE" id="PS50968">
    <property type="entry name" value="BIOTINYL_LIPOYL"/>
    <property type="match status" value="1"/>
</dbReference>
<organism evidence="3">
    <name type="scientific">marine metagenome</name>
    <dbReference type="NCBI Taxonomy" id="408172"/>
    <lineage>
        <taxon>unclassified sequences</taxon>
        <taxon>metagenomes</taxon>
        <taxon>ecological metagenomes</taxon>
    </lineage>
</organism>
<name>A0A381SY74_9ZZZZ</name>
<dbReference type="AlphaFoldDB" id="A0A381SY74"/>
<keyword evidence="1" id="KW-0092">Biotin</keyword>
<dbReference type="SUPFAM" id="SSF51230">
    <property type="entry name" value="Single hybrid motif"/>
    <property type="match status" value="1"/>
</dbReference>
<reference evidence="3" key="1">
    <citation type="submission" date="2018-05" db="EMBL/GenBank/DDBJ databases">
        <authorList>
            <person name="Lanie J.A."/>
            <person name="Ng W.-L."/>
            <person name="Kazmierczak K.M."/>
            <person name="Andrzejewski T.M."/>
            <person name="Davidsen T.M."/>
            <person name="Wayne K.J."/>
            <person name="Tettelin H."/>
            <person name="Glass J.I."/>
            <person name="Rusch D."/>
            <person name="Podicherti R."/>
            <person name="Tsui H.-C.T."/>
            <person name="Winkler M.E."/>
        </authorList>
    </citation>
    <scope>NUCLEOTIDE SEQUENCE</scope>
</reference>
<sequence length="162" mass="17013">VTVDPVPGFPSRFTVSWEDTTQEIDVVRWNGVLSVVLSGVPRASHEVTCFELAPGNLLVGLAGRQVKVRVGDARRSRVGASIGAKGDHVVAAPMPGRVVRVLIEPGKVVTRGQGVAVVEAMKMENELVAPVDGVVREVRAVVDDSVQAGDVLVIVSGETGDD</sequence>
<feature type="non-terminal residue" evidence="3">
    <location>
        <position position="1"/>
    </location>
</feature>
<dbReference type="Gene3D" id="2.40.50.100">
    <property type="match status" value="1"/>
</dbReference>
<dbReference type="InterPro" id="IPR000089">
    <property type="entry name" value="Biotin_lipoyl"/>
</dbReference>